<evidence type="ECO:0000313" key="2">
    <source>
        <dbReference type="EMBL" id="NHN32629.1"/>
    </source>
</evidence>
<dbReference type="CDD" id="cd04301">
    <property type="entry name" value="NAT_SF"/>
    <property type="match status" value="1"/>
</dbReference>
<gene>
    <name evidence="2" type="ORF">G9U52_22625</name>
</gene>
<dbReference type="SUPFAM" id="SSF55729">
    <property type="entry name" value="Acyl-CoA N-acyltransferases (Nat)"/>
    <property type="match status" value="1"/>
</dbReference>
<organism evidence="2 3">
    <name type="scientific">Paenibacillus agricola</name>
    <dbReference type="NCBI Taxonomy" id="2716264"/>
    <lineage>
        <taxon>Bacteria</taxon>
        <taxon>Bacillati</taxon>
        <taxon>Bacillota</taxon>
        <taxon>Bacilli</taxon>
        <taxon>Bacillales</taxon>
        <taxon>Paenibacillaceae</taxon>
        <taxon>Paenibacillus</taxon>
    </lineage>
</organism>
<dbReference type="Proteomes" id="UP001165962">
    <property type="component" value="Unassembled WGS sequence"/>
</dbReference>
<comment type="caution">
    <text evidence="2">The sequence shown here is derived from an EMBL/GenBank/DDBJ whole genome shotgun (WGS) entry which is preliminary data.</text>
</comment>
<dbReference type="RefSeq" id="WP_166152928.1">
    <property type="nucleotide sequence ID" value="NZ_JAAOIW010000009.1"/>
</dbReference>
<feature type="domain" description="N-acetyltransferase" evidence="1">
    <location>
        <begin position="5"/>
        <end position="147"/>
    </location>
</feature>
<keyword evidence="3" id="KW-1185">Reference proteome</keyword>
<dbReference type="PROSITE" id="PS51186">
    <property type="entry name" value="GNAT"/>
    <property type="match status" value="1"/>
</dbReference>
<dbReference type="InterPro" id="IPR000182">
    <property type="entry name" value="GNAT_dom"/>
</dbReference>
<dbReference type="InterPro" id="IPR016181">
    <property type="entry name" value="Acyl_CoA_acyltransferase"/>
</dbReference>
<protein>
    <submittedName>
        <fullName evidence="2">GNAT family N-acetyltransferase</fullName>
    </submittedName>
</protein>
<evidence type="ECO:0000259" key="1">
    <source>
        <dbReference type="PROSITE" id="PS51186"/>
    </source>
</evidence>
<accession>A0ABX0JBL4</accession>
<proteinExistence type="predicted"/>
<dbReference type="Gene3D" id="3.40.630.30">
    <property type="match status" value="1"/>
</dbReference>
<evidence type="ECO:0000313" key="3">
    <source>
        <dbReference type="Proteomes" id="UP001165962"/>
    </source>
</evidence>
<name>A0ABX0JBL4_9BACL</name>
<dbReference type="EMBL" id="JAAOIW010000009">
    <property type="protein sequence ID" value="NHN32629.1"/>
    <property type="molecule type" value="Genomic_DNA"/>
</dbReference>
<dbReference type="Pfam" id="PF13527">
    <property type="entry name" value="Acetyltransf_9"/>
    <property type="match status" value="1"/>
</dbReference>
<sequence>MNSEEQIRFLRQDEMAAAVALADSVFRTDGRASMGASLPKVFSCSLLQAVGCFSDGVLVSFAGFVPSVVQIGGARISVYSYGAVCTHPTYRGRGHARAILEFAKQQAERAGASLLLVSGELPLYIKAGCCLFGTTGTYRLLSGHLADLASSRSSDLVCREASSADWFRLHQLAAARPVGFEQSLWDIADLMKAEALASIRRLRHRTFIAERSGVPVAFCVFALKPKEYADRSIALASVNAIGGGFAIEWAGEDKAVVSLLLHVMEKEAVQQLEAVIPWQEKSLARLLEPAFLGTGKNQGTVYVLNAKRLFEQLGPYWTGQGVSPGLLPTVRAVEDRMFELSVGERLLPVLNRQQLVSLLFDSEGEEDRSSYEWKRAAGACFPLPFPYTKGLNFI</sequence>
<reference evidence="2" key="1">
    <citation type="submission" date="2020-03" db="EMBL/GenBank/DDBJ databases">
        <title>Draft sequencing of Paenibacilllus sp. S3N08.</title>
        <authorList>
            <person name="Kim D.-U."/>
        </authorList>
    </citation>
    <scope>NUCLEOTIDE SEQUENCE</scope>
    <source>
        <strain evidence="2">S3N08</strain>
    </source>
</reference>